<dbReference type="AlphaFoldDB" id="A0AAQ3U7Y5"/>
<protein>
    <submittedName>
        <fullName evidence="7">Uncharacterized protein</fullName>
    </submittedName>
</protein>
<comment type="subcellular location">
    <subcellularLocation>
        <location evidence="1">Cell membrane</location>
        <topology evidence="1">Multi-pass membrane protein</topology>
    </subcellularLocation>
</comment>
<feature type="transmembrane region" description="Helical" evidence="5">
    <location>
        <begin position="265"/>
        <end position="285"/>
    </location>
</feature>
<feature type="transmembrane region" description="Helical" evidence="5">
    <location>
        <begin position="121"/>
        <end position="147"/>
    </location>
</feature>
<dbReference type="EMBL" id="CP144751">
    <property type="protein sequence ID" value="WVZ87091.1"/>
    <property type="molecule type" value="Genomic_DNA"/>
</dbReference>
<feature type="signal peptide" evidence="6">
    <location>
        <begin position="1"/>
        <end position="23"/>
    </location>
</feature>
<feature type="chain" id="PRO_5043030894" evidence="6">
    <location>
        <begin position="24"/>
        <end position="340"/>
    </location>
</feature>
<dbReference type="PANTHER" id="PTHR11040:SF181">
    <property type="entry name" value="ZINC TRANSPORTER 1"/>
    <property type="match status" value="1"/>
</dbReference>
<keyword evidence="8" id="KW-1185">Reference proteome</keyword>
<feature type="transmembrane region" description="Helical" evidence="5">
    <location>
        <begin position="305"/>
        <end position="331"/>
    </location>
</feature>
<proteinExistence type="predicted"/>
<keyword evidence="4 5" id="KW-0472">Membrane</keyword>
<feature type="transmembrane region" description="Helical" evidence="5">
    <location>
        <begin position="79"/>
        <end position="101"/>
    </location>
</feature>
<keyword evidence="6" id="KW-0732">Signal</keyword>
<feature type="transmembrane region" description="Helical" evidence="5">
    <location>
        <begin position="47"/>
        <end position="67"/>
    </location>
</feature>
<organism evidence="7 8">
    <name type="scientific">Paspalum notatum var. saurae</name>
    <dbReference type="NCBI Taxonomy" id="547442"/>
    <lineage>
        <taxon>Eukaryota</taxon>
        <taxon>Viridiplantae</taxon>
        <taxon>Streptophyta</taxon>
        <taxon>Embryophyta</taxon>
        <taxon>Tracheophyta</taxon>
        <taxon>Spermatophyta</taxon>
        <taxon>Magnoliopsida</taxon>
        <taxon>Liliopsida</taxon>
        <taxon>Poales</taxon>
        <taxon>Poaceae</taxon>
        <taxon>PACMAD clade</taxon>
        <taxon>Panicoideae</taxon>
        <taxon>Andropogonodae</taxon>
        <taxon>Paspaleae</taxon>
        <taxon>Paspalinae</taxon>
        <taxon>Paspalum</taxon>
    </lineage>
</organism>
<evidence type="ECO:0000313" key="8">
    <source>
        <dbReference type="Proteomes" id="UP001341281"/>
    </source>
</evidence>
<evidence type="ECO:0000256" key="5">
    <source>
        <dbReference type="SAM" id="Phobius"/>
    </source>
</evidence>
<dbReference type="Proteomes" id="UP001341281">
    <property type="component" value="Chromosome 07"/>
</dbReference>
<evidence type="ECO:0000256" key="1">
    <source>
        <dbReference type="ARBA" id="ARBA00004651"/>
    </source>
</evidence>
<keyword evidence="3 5" id="KW-1133">Transmembrane helix</keyword>
<name>A0AAQ3U7Y5_PASNO</name>
<evidence type="ECO:0000256" key="4">
    <source>
        <dbReference type="ARBA" id="ARBA00023136"/>
    </source>
</evidence>
<sequence>MEAVKHTLKVLSWLLLFAQLAMTSTSNRTNATHGAETDKMGALKLKLIAIASILTAGAAGVLVPVLGRSMVALRPDSDIFLAVKAFAAGVILATGMVHILPPAFDGLPSPCLYKGGRHGNIFPFAGLIAMSSAMATMVIDSLAAGYYRRSHFKKARPINNLEIHEQPRDERPGHTQHVHVHTHATDGHSQRGAGVLSSPEEASIADTIRHRVVSQVLELGILVHSVIIGVQPSRWQFFFSLTAPVGIALGIAISSSYNGHSATAFIVEGVFNSASAGILIYVPLVDLLATDFNNPKLQTNTKLQLMTYLALFLGAGMMAPHIASSGSYGILVMSSSASDK</sequence>
<evidence type="ECO:0000256" key="2">
    <source>
        <dbReference type="ARBA" id="ARBA00022692"/>
    </source>
</evidence>
<feature type="transmembrane region" description="Helical" evidence="5">
    <location>
        <begin position="235"/>
        <end position="253"/>
    </location>
</feature>
<gene>
    <name evidence="7" type="ORF">U9M48_033783</name>
</gene>
<evidence type="ECO:0000256" key="6">
    <source>
        <dbReference type="SAM" id="SignalP"/>
    </source>
</evidence>
<evidence type="ECO:0000313" key="7">
    <source>
        <dbReference type="EMBL" id="WVZ87091.1"/>
    </source>
</evidence>
<dbReference type="InterPro" id="IPR003689">
    <property type="entry name" value="ZIP"/>
</dbReference>
<dbReference type="GO" id="GO:0005385">
    <property type="term" value="F:zinc ion transmembrane transporter activity"/>
    <property type="evidence" value="ECO:0007669"/>
    <property type="project" value="TreeGrafter"/>
</dbReference>
<dbReference type="Pfam" id="PF02535">
    <property type="entry name" value="Zip"/>
    <property type="match status" value="2"/>
</dbReference>
<keyword evidence="2 5" id="KW-0812">Transmembrane</keyword>
<reference evidence="7 8" key="1">
    <citation type="submission" date="2024-02" db="EMBL/GenBank/DDBJ databases">
        <title>High-quality chromosome-scale genome assembly of Pensacola bahiagrass (Paspalum notatum Flugge var. saurae).</title>
        <authorList>
            <person name="Vega J.M."/>
            <person name="Podio M."/>
            <person name="Orjuela J."/>
            <person name="Siena L.A."/>
            <person name="Pessino S.C."/>
            <person name="Combes M.C."/>
            <person name="Mariac C."/>
            <person name="Albertini E."/>
            <person name="Pupilli F."/>
            <person name="Ortiz J.P.A."/>
            <person name="Leblanc O."/>
        </authorList>
    </citation>
    <scope>NUCLEOTIDE SEQUENCE [LARGE SCALE GENOMIC DNA]</scope>
    <source>
        <strain evidence="7">R1</strain>
        <tissue evidence="7">Leaf</tissue>
    </source>
</reference>
<evidence type="ECO:0000256" key="3">
    <source>
        <dbReference type="ARBA" id="ARBA00022989"/>
    </source>
</evidence>
<accession>A0AAQ3U7Y5</accession>
<dbReference type="GO" id="GO:0005886">
    <property type="term" value="C:plasma membrane"/>
    <property type="evidence" value="ECO:0007669"/>
    <property type="project" value="UniProtKB-SubCell"/>
</dbReference>
<dbReference type="PANTHER" id="PTHR11040">
    <property type="entry name" value="ZINC/IRON TRANSPORTER"/>
    <property type="match status" value="1"/>
</dbReference>